<feature type="domain" description="KCTD8/12/16 H1" evidence="4">
    <location>
        <begin position="97"/>
        <end position="180"/>
    </location>
</feature>
<keyword evidence="3" id="KW-0472">Membrane</keyword>
<comment type="caution">
    <text evidence="5">The sequence shown here is derived from an EMBL/GenBank/DDBJ whole genome shotgun (WGS) entry which is preliminary data.</text>
</comment>
<accession>A0A8J2LIQ3</accession>
<reference evidence="5" key="1">
    <citation type="submission" date="2021-06" db="EMBL/GenBank/DDBJ databases">
        <authorList>
            <person name="Hodson N. C."/>
            <person name="Mongue J. A."/>
            <person name="Jaron S. K."/>
        </authorList>
    </citation>
    <scope>NUCLEOTIDE SEQUENCE</scope>
</reference>
<keyword evidence="2" id="KW-1003">Cell membrane</keyword>
<proteinExistence type="predicted"/>
<dbReference type="AlphaFoldDB" id="A0A8J2LIQ3"/>
<protein>
    <recommendedName>
        <fullName evidence="4">KCTD8/12/16 H1 domain-containing protein</fullName>
    </recommendedName>
</protein>
<evidence type="ECO:0000256" key="3">
    <source>
        <dbReference type="ARBA" id="ARBA00023136"/>
    </source>
</evidence>
<sequence>MSRRRARDVGRRETYGNGYLQQIALALPFLSPANLPPDQSHLSLCPQHMEPTSCVQRTLTIENPTHTNYTIPVSRVKFILTQFFHNVYYPSFYPSILTSVFGESLNESRDPDRGPMDRYSGRFFLKHLFLEQAFDNLQEAGFKCVASCGSGTAGGSAELKPGMDPEESRWNHYNEFVFARE</sequence>
<evidence type="ECO:0000256" key="2">
    <source>
        <dbReference type="ARBA" id="ARBA00022475"/>
    </source>
</evidence>
<comment type="subcellular location">
    <subcellularLocation>
        <location evidence="1">Cell membrane</location>
    </subcellularLocation>
</comment>
<evidence type="ECO:0000313" key="6">
    <source>
        <dbReference type="Proteomes" id="UP000708208"/>
    </source>
</evidence>
<gene>
    <name evidence="5" type="ORF">AFUS01_LOCUS33915</name>
</gene>
<evidence type="ECO:0000259" key="4">
    <source>
        <dbReference type="Pfam" id="PF23110"/>
    </source>
</evidence>
<name>A0A8J2LIQ3_9HEXA</name>
<dbReference type="EMBL" id="CAJVCH010530376">
    <property type="protein sequence ID" value="CAG7823714.1"/>
    <property type="molecule type" value="Genomic_DNA"/>
</dbReference>
<evidence type="ECO:0000256" key="1">
    <source>
        <dbReference type="ARBA" id="ARBA00004236"/>
    </source>
</evidence>
<dbReference type="OrthoDB" id="2414723at2759"/>
<evidence type="ECO:0000313" key="5">
    <source>
        <dbReference type="EMBL" id="CAG7823714.1"/>
    </source>
</evidence>
<organism evidence="5 6">
    <name type="scientific">Allacma fusca</name>
    <dbReference type="NCBI Taxonomy" id="39272"/>
    <lineage>
        <taxon>Eukaryota</taxon>
        <taxon>Metazoa</taxon>
        <taxon>Ecdysozoa</taxon>
        <taxon>Arthropoda</taxon>
        <taxon>Hexapoda</taxon>
        <taxon>Collembola</taxon>
        <taxon>Symphypleona</taxon>
        <taxon>Sminthuridae</taxon>
        <taxon>Allacma</taxon>
    </lineage>
</organism>
<dbReference type="Proteomes" id="UP000708208">
    <property type="component" value="Unassembled WGS sequence"/>
</dbReference>
<dbReference type="InterPro" id="IPR057093">
    <property type="entry name" value="H1_KCTD8_12_16"/>
</dbReference>
<keyword evidence="6" id="KW-1185">Reference proteome</keyword>
<dbReference type="Pfam" id="PF23110">
    <property type="entry name" value="H1_KCTD8_12_16"/>
    <property type="match status" value="1"/>
</dbReference>